<evidence type="ECO:0000313" key="2">
    <source>
        <dbReference type="EMBL" id="ADN01676.1"/>
    </source>
</evidence>
<organism evidence="2 3">
    <name type="scientific">Winmispira thermophila (strain ATCC 49972 / DSM 6192 / RI 19.B1)</name>
    <name type="common">Spirochaeta thermophila</name>
    <dbReference type="NCBI Taxonomy" id="665571"/>
    <lineage>
        <taxon>Bacteria</taxon>
        <taxon>Pseudomonadati</taxon>
        <taxon>Spirochaetota</taxon>
        <taxon>Spirochaetia</taxon>
        <taxon>Winmispirales</taxon>
        <taxon>Winmispiraceae</taxon>
        <taxon>Winmispira</taxon>
    </lineage>
</organism>
<dbReference type="PROSITE" id="PS51782">
    <property type="entry name" value="LYSM"/>
    <property type="match status" value="1"/>
</dbReference>
<dbReference type="InterPro" id="IPR018392">
    <property type="entry name" value="LysM"/>
</dbReference>
<dbReference type="Pfam" id="PF01551">
    <property type="entry name" value="Peptidase_M23"/>
    <property type="match status" value="1"/>
</dbReference>
<dbReference type="CDD" id="cd12797">
    <property type="entry name" value="M23_peptidase"/>
    <property type="match status" value="1"/>
</dbReference>
<evidence type="ECO:0000313" key="3">
    <source>
        <dbReference type="Proteomes" id="UP000001296"/>
    </source>
</evidence>
<dbReference type="PANTHER" id="PTHR21666:SF270">
    <property type="entry name" value="MUREIN HYDROLASE ACTIVATOR ENVC"/>
    <property type="match status" value="1"/>
</dbReference>
<dbReference type="eggNOG" id="COG0739">
    <property type="taxonomic scope" value="Bacteria"/>
</dbReference>
<protein>
    <submittedName>
        <fullName evidence="2">M23/M37 peptidase domain protein</fullName>
    </submittedName>
</protein>
<evidence type="ECO:0000259" key="1">
    <source>
        <dbReference type="PROSITE" id="PS51782"/>
    </source>
</evidence>
<dbReference type="InterPro" id="IPR011055">
    <property type="entry name" value="Dup_hybrid_motif"/>
</dbReference>
<reference key="1">
    <citation type="submission" date="2009-08" db="EMBL/GenBank/DDBJ databases">
        <title>The genome sequence of Spirochaeta thermophila DSM6192.</title>
        <authorList>
            <person name="Angelov A."/>
            <person name="Mientus M."/>
            <person name="Wittenberg S."/>
            <person name="Lehmann R."/>
            <person name="Liesegang H."/>
            <person name="Daniel R."/>
            <person name="Liebl W."/>
        </authorList>
    </citation>
    <scope>NUCLEOTIDE SEQUENCE</scope>
    <source>
        <strain>DSM 6192</strain>
    </source>
</reference>
<dbReference type="Gene3D" id="3.10.350.10">
    <property type="entry name" value="LysM domain"/>
    <property type="match status" value="1"/>
</dbReference>
<reference evidence="2 3" key="2">
    <citation type="journal article" date="2010" name="J. Bacteriol.">
        <title>Genome sequence of the polysaccharide-degrading, thermophilic anaerobe Spirochaeta thermophila DSM 6192.</title>
        <authorList>
            <person name="Angelov A."/>
            <person name="Liebl S."/>
            <person name="Ballschmiter M."/>
            <person name="Bomeke M."/>
            <person name="Lehmann R."/>
            <person name="Liesegang H."/>
            <person name="Daniel R."/>
            <person name="Liebl W."/>
        </authorList>
    </citation>
    <scope>NUCLEOTIDE SEQUENCE [LARGE SCALE GENOMIC DNA]</scope>
    <source>
        <strain evidence="3">ATCC 49972 / DSM 6192 / RI 19.B1</strain>
    </source>
</reference>
<dbReference type="InterPro" id="IPR016047">
    <property type="entry name" value="M23ase_b-sheet_dom"/>
</dbReference>
<dbReference type="SUPFAM" id="SSF51261">
    <property type="entry name" value="Duplicated hybrid motif"/>
    <property type="match status" value="1"/>
</dbReference>
<accession>E0RRH5</accession>
<sequence>MMGRVFLLSCILTLPSLAQPWYPLIRDLSSSDPLFKQLLADVASSHLAASRTDADPPPLLLYLYVPSPSDTLMTIAAAANIPYDAIATLNRLQHPDDLIPGTPLLLPNQPGLFVPTEPRTDFEQYLAVSPRSSQGREVVVHTGEASTRFLFHPGEGFTPLERLLFLNVFFQMPVKGARITSTFGHRISPITGKTSFHYGIDLAVSEGTPVYPAREGKVVATGKDPVLGLYIIIAHAGGYKTLYGHLEEITVAEGEEVVLSSVIGRVGTTGLTTGPHLHFGTQLGERWKDPLQFLRR</sequence>
<name>E0RRH5_WINT6</name>
<dbReference type="Gene3D" id="2.70.70.10">
    <property type="entry name" value="Glucose Permease (Domain IIA)"/>
    <property type="match status" value="1"/>
</dbReference>
<dbReference type="HOGENOM" id="CLU_029425_7_2_12"/>
<dbReference type="AlphaFoldDB" id="E0RRH5"/>
<dbReference type="KEGG" id="sta:STHERM_c07180"/>
<dbReference type="PaxDb" id="665571-STHERM_c07180"/>
<dbReference type="eggNOG" id="COG1388">
    <property type="taxonomic scope" value="Bacteria"/>
</dbReference>
<dbReference type="Pfam" id="PF01476">
    <property type="entry name" value="LysM"/>
    <property type="match status" value="1"/>
</dbReference>
<feature type="domain" description="LysM" evidence="1">
    <location>
        <begin position="62"/>
        <end position="106"/>
    </location>
</feature>
<dbReference type="GO" id="GO:0004222">
    <property type="term" value="F:metalloendopeptidase activity"/>
    <property type="evidence" value="ECO:0007669"/>
    <property type="project" value="TreeGrafter"/>
</dbReference>
<dbReference type="PANTHER" id="PTHR21666">
    <property type="entry name" value="PEPTIDASE-RELATED"/>
    <property type="match status" value="1"/>
</dbReference>
<gene>
    <name evidence="2" type="ordered locus">STHERM_c07180</name>
</gene>
<dbReference type="EMBL" id="CP001698">
    <property type="protein sequence ID" value="ADN01676.1"/>
    <property type="molecule type" value="Genomic_DNA"/>
</dbReference>
<dbReference type="Proteomes" id="UP000001296">
    <property type="component" value="Chromosome"/>
</dbReference>
<dbReference type="InterPro" id="IPR050570">
    <property type="entry name" value="Cell_wall_metabolism_enzyme"/>
</dbReference>
<dbReference type="InterPro" id="IPR036779">
    <property type="entry name" value="LysM_dom_sf"/>
</dbReference>
<proteinExistence type="predicted"/>
<dbReference type="CDD" id="cd00118">
    <property type="entry name" value="LysM"/>
    <property type="match status" value="1"/>
</dbReference>